<dbReference type="PANTHER" id="PTHR47784">
    <property type="entry name" value="STEROL UPTAKE CONTROL PROTEIN 2"/>
    <property type="match status" value="1"/>
</dbReference>
<dbReference type="InterPro" id="IPR036864">
    <property type="entry name" value="Zn2-C6_fun-type_DNA-bd_sf"/>
</dbReference>
<dbReference type="SUPFAM" id="SSF57701">
    <property type="entry name" value="Zn2/Cys6 DNA-binding domain"/>
    <property type="match status" value="1"/>
</dbReference>
<proteinExistence type="predicted"/>
<dbReference type="CDD" id="cd00067">
    <property type="entry name" value="GAL4"/>
    <property type="match status" value="1"/>
</dbReference>
<feature type="compositionally biased region" description="Low complexity" evidence="2">
    <location>
        <begin position="18"/>
        <end position="28"/>
    </location>
</feature>
<dbReference type="PANTHER" id="PTHR47784:SF9">
    <property type="entry name" value="ZN(II)2CYS6 TRANSCRIPTION FACTOR (EUROFUNG)"/>
    <property type="match status" value="1"/>
</dbReference>
<dbReference type="AlphaFoldDB" id="A0A6A6R4F5"/>
<evidence type="ECO:0000256" key="2">
    <source>
        <dbReference type="SAM" id="MobiDB-lite"/>
    </source>
</evidence>
<dbReference type="InterPro" id="IPR001138">
    <property type="entry name" value="Zn2Cys6_DnaBD"/>
</dbReference>
<gene>
    <name evidence="4" type="ORF">BU16DRAFT_503884</name>
</gene>
<dbReference type="Gene3D" id="4.10.240.10">
    <property type="entry name" value="Zn(2)-C6 fungal-type DNA-binding domain"/>
    <property type="match status" value="1"/>
</dbReference>
<evidence type="ECO:0000256" key="1">
    <source>
        <dbReference type="ARBA" id="ARBA00023242"/>
    </source>
</evidence>
<dbReference type="PROSITE" id="PS00463">
    <property type="entry name" value="ZN2_CY6_FUNGAL_1"/>
    <property type="match status" value="1"/>
</dbReference>
<evidence type="ECO:0000313" key="5">
    <source>
        <dbReference type="Proteomes" id="UP000799750"/>
    </source>
</evidence>
<dbReference type="OrthoDB" id="416217at2759"/>
<dbReference type="EMBL" id="MU004184">
    <property type="protein sequence ID" value="KAF2499638.1"/>
    <property type="molecule type" value="Genomic_DNA"/>
</dbReference>
<dbReference type="Pfam" id="PF00172">
    <property type="entry name" value="Zn_clus"/>
    <property type="match status" value="1"/>
</dbReference>
<dbReference type="Proteomes" id="UP000799750">
    <property type="component" value="Unassembled WGS sequence"/>
</dbReference>
<name>A0A6A6R4F5_9PEZI</name>
<evidence type="ECO:0000259" key="3">
    <source>
        <dbReference type="PROSITE" id="PS50048"/>
    </source>
</evidence>
<dbReference type="PROSITE" id="PS50048">
    <property type="entry name" value="ZN2_CY6_FUNGAL_2"/>
    <property type="match status" value="1"/>
</dbReference>
<protein>
    <recommendedName>
        <fullName evidence="3">Zn(2)-C6 fungal-type domain-containing protein</fullName>
    </recommendedName>
</protein>
<dbReference type="SMART" id="SM00066">
    <property type="entry name" value="GAL4"/>
    <property type="match status" value="1"/>
</dbReference>
<accession>A0A6A6R4F5</accession>
<dbReference type="PRINTS" id="PR00755">
    <property type="entry name" value="AFLATOXINBRP"/>
</dbReference>
<sequence length="431" mass="49370">MNKNLDRTWVTESPNGVRKASQAATSSSRRSHTKSRNGCKSCKRKRIKCDESRPVCGQCAYRKISCEYLQTETPNERFETHSLRSELSSSREFARTKILEFMKENDVPCDQLANPKYQRIDAAELLDHWFDTDYPWIGTTEVQNTMQKHGFNIGLGAPYVLHGILAFAACHLNYLRPGHLKYEIASTIHYNSSLALYSNQISLHVGADNADQLFGTWFLLGPMTFWNLSRPADQLLLESHTKNAIGHGHFTWLRALQGTRILQDDPAIQTHLKDSIWAPTFLEARAWEADIDMSNGSQIKSDTYLILTALKELCDFRVDSYSTDNPYQHPIRRLSRLFATKPHRDMVGWYMVWVGKLSPEYLDLLEESDSKALLILAYWCALILRIDIWWITRSAKQKCTEICTYLDQSAEPGVRGLLEFPASACGYRLES</sequence>
<evidence type="ECO:0000313" key="4">
    <source>
        <dbReference type="EMBL" id="KAF2499638.1"/>
    </source>
</evidence>
<feature type="compositionally biased region" description="Basic residues" evidence="2">
    <location>
        <begin position="29"/>
        <end position="38"/>
    </location>
</feature>
<organism evidence="4 5">
    <name type="scientific">Lophium mytilinum</name>
    <dbReference type="NCBI Taxonomy" id="390894"/>
    <lineage>
        <taxon>Eukaryota</taxon>
        <taxon>Fungi</taxon>
        <taxon>Dikarya</taxon>
        <taxon>Ascomycota</taxon>
        <taxon>Pezizomycotina</taxon>
        <taxon>Dothideomycetes</taxon>
        <taxon>Pleosporomycetidae</taxon>
        <taxon>Mytilinidiales</taxon>
        <taxon>Mytilinidiaceae</taxon>
        <taxon>Lophium</taxon>
    </lineage>
</organism>
<reference evidence="4" key="1">
    <citation type="journal article" date="2020" name="Stud. Mycol.">
        <title>101 Dothideomycetes genomes: a test case for predicting lifestyles and emergence of pathogens.</title>
        <authorList>
            <person name="Haridas S."/>
            <person name="Albert R."/>
            <person name="Binder M."/>
            <person name="Bloem J."/>
            <person name="Labutti K."/>
            <person name="Salamov A."/>
            <person name="Andreopoulos B."/>
            <person name="Baker S."/>
            <person name="Barry K."/>
            <person name="Bills G."/>
            <person name="Bluhm B."/>
            <person name="Cannon C."/>
            <person name="Castanera R."/>
            <person name="Culley D."/>
            <person name="Daum C."/>
            <person name="Ezra D."/>
            <person name="Gonzalez J."/>
            <person name="Henrissat B."/>
            <person name="Kuo A."/>
            <person name="Liang C."/>
            <person name="Lipzen A."/>
            <person name="Lutzoni F."/>
            <person name="Magnuson J."/>
            <person name="Mondo S."/>
            <person name="Nolan M."/>
            <person name="Ohm R."/>
            <person name="Pangilinan J."/>
            <person name="Park H.-J."/>
            <person name="Ramirez L."/>
            <person name="Alfaro M."/>
            <person name="Sun H."/>
            <person name="Tritt A."/>
            <person name="Yoshinaga Y."/>
            <person name="Zwiers L.-H."/>
            <person name="Turgeon B."/>
            <person name="Goodwin S."/>
            <person name="Spatafora J."/>
            <person name="Crous P."/>
            <person name="Grigoriev I."/>
        </authorList>
    </citation>
    <scope>NUCLEOTIDE SEQUENCE</scope>
    <source>
        <strain evidence="4">CBS 269.34</strain>
    </source>
</reference>
<dbReference type="InterPro" id="IPR053157">
    <property type="entry name" value="Sterol_Uptake_Regulator"/>
</dbReference>
<keyword evidence="1" id="KW-0539">Nucleus</keyword>
<feature type="domain" description="Zn(2)-C6 fungal-type" evidence="3">
    <location>
        <begin position="38"/>
        <end position="68"/>
    </location>
</feature>
<feature type="region of interest" description="Disordered" evidence="2">
    <location>
        <begin position="1"/>
        <end position="38"/>
    </location>
</feature>
<dbReference type="GO" id="GO:0001228">
    <property type="term" value="F:DNA-binding transcription activator activity, RNA polymerase II-specific"/>
    <property type="evidence" value="ECO:0007669"/>
    <property type="project" value="TreeGrafter"/>
</dbReference>
<dbReference type="GO" id="GO:0008270">
    <property type="term" value="F:zinc ion binding"/>
    <property type="evidence" value="ECO:0007669"/>
    <property type="project" value="InterPro"/>
</dbReference>
<keyword evidence="5" id="KW-1185">Reference proteome</keyword>